<dbReference type="PANTHER" id="PTHR42681">
    <property type="entry name" value="MALONYL-COA-ACYL CARRIER PROTEIN TRANSACYLASE, MITOCHONDRIAL"/>
    <property type="match status" value="1"/>
</dbReference>
<evidence type="ECO:0000256" key="2">
    <source>
        <dbReference type="ARBA" id="ARBA00022679"/>
    </source>
</evidence>
<keyword evidence="3" id="KW-0012">Acyltransferase</keyword>
<accession>A0A1H5FAG0</accession>
<evidence type="ECO:0000256" key="3">
    <source>
        <dbReference type="ARBA" id="ARBA00023315"/>
    </source>
</evidence>
<dbReference type="STRING" id="648782.SAMN04488554_1278"/>
<dbReference type="GO" id="GO:0004314">
    <property type="term" value="F:[acyl-carrier-protein] S-malonyltransferase activity"/>
    <property type="evidence" value="ECO:0007669"/>
    <property type="project" value="UniProtKB-EC"/>
</dbReference>
<dbReference type="GO" id="GO:0006633">
    <property type="term" value="P:fatty acid biosynthetic process"/>
    <property type="evidence" value="ECO:0007669"/>
    <property type="project" value="TreeGrafter"/>
</dbReference>
<dbReference type="SUPFAM" id="SSF55048">
    <property type="entry name" value="Probable ACP-binding domain of malonyl-CoA ACP transacylase"/>
    <property type="match status" value="1"/>
</dbReference>
<dbReference type="SMART" id="SM00827">
    <property type="entry name" value="PKS_AT"/>
    <property type="match status" value="1"/>
</dbReference>
<proteinExistence type="predicted"/>
<dbReference type="Gene3D" id="3.40.366.10">
    <property type="entry name" value="Malonyl-Coenzyme A Acyl Carrier Protein, domain 2"/>
    <property type="match status" value="1"/>
</dbReference>
<dbReference type="EMBL" id="FNTX01000001">
    <property type="protein sequence ID" value="SEE00214.1"/>
    <property type="molecule type" value="Genomic_DNA"/>
</dbReference>
<dbReference type="InterPro" id="IPR014043">
    <property type="entry name" value="Acyl_transferase_dom"/>
</dbReference>
<protein>
    <recommendedName>
        <fullName evidence="1">[acyl-carrier-protein] S-malonyltransferase</fullName>
        <ecNumber evidence="1">2.3.1.39</ecNumber>
    </recommendedName>
</protein>
<dbReference type="Gene3D" id="3.30.70.250">
    <property type="entry name" value="Malonyl-CoA ACP transacylase, ACP-binding"/>
    <property type="match status" value="1"/>
</dbReference>
<keyword evidence="7" id="KW-1185">Reference proteome</keyword>
<dbReference type="PANTHER" id="PTHR42681:SF1">
    <property type="entry name" value="MALONYL-COA-ACYL CARRIER PROTEIN TRANSACYLASE, MITOCHONDRIAL"/>
    <property type="match status" value="1"/>
</dbReference>
<dbReference type="GO" id="GO:0005829">
    <property type="term" value="C:cytosol"/>
    <property type="evidence" value="ECO:0007669"/>
    <property type="project" value="TreeGrafter"/>
</dbReference>
<comment type="catalytic activity">
    <reaction evidence="4">
        <text>holo-[ACP] + malonyl-CoA = malonyl-[ACP] + CoA</text>
        <dbReference type="Rhea" id="RHEA:41792"/>
        <dbReference type="Rhea" id="RHEA-COMP:9623"/>
        <dbReference type="Rhea" id="RHEA-COMP:9685"/>
        <dbReference type="ChEBI" id="CHEBI:57287"/>
        <dbReference type="ChEBI" id="CHEBI:57384"/>
        <dbReference type="ChEBI" id="CHEBI:64479"/>
        <dbReference type="ChEBI" id="CHEBI:78449"/>
        <dbReference type="EC" id="2.3.1.39"/>
    </reaction>
</comment>
<dbReference type="InterPro" id="IPR016036">
    <property type="entry name" value="Malonyl_transacylase_ACP-bd"/>
</dbReference>
<dbReference type="SUPFAM" id="SSF52151">
    <property type="entry name" value="FabD/lysophospholipase-like"/>
    <property type="match status" value="1"/>
</dbReference>
<name>A0A1H5FAG0_9MICO</name>
<evidence type="ECO:0000259" key="5">
    <source>
        <dbReference type="SMART" id="SM00827"/>
    </source>
</evidence>
<dbReference type="InterPro" id="IPR050858">
    <property type="entry name" value="Mal-CoA-ACP_Trans/PKS_FabD"/>
</dbReference>
<evidence type="ECO:0000313" key="6">
    <source>
        <dbReference type="EMBL" id="SEE00214.1"/>
    </source>
</evidence>
<dbReference type="AlphaFoldDB" id="A0A1H5FAG0"/>
<feature type="domain" description="Malonyl-CoA:ACP transacylase (MAT)" evidence="5">
    <location>
        <begin position="31"/>
        <end position="341"/>
    </location>
</feature>
<organism evidence="6 7">
    <name type="scientific">Ruania alba</name>
    <dbReference type="NCBI Taxonomy" id="648782"/>
    <lineage>
        <taxon>Bacteria</taxon>
        <taxon>Bacillati</taxon>
        <taxon>Actinomycetota</taxon>
        <taxon>Actinomycetes</taxon>
        <taxon>Micrococcales</taxon>
        <taxon>Ruaniaceae</taxon>
        <taxon>Ruania</taxon>
    </lineage>
</organism>
<sequence>MRTNALHEPGAIRRAQNPDHTGKVSTVIALLSPGQGAQSPGMLAPWLELDGAAAFLEQLSEAAGVDLHALGTTADADTIKDTAVAQPLIVATSLVSLHALETRLSDRDHAPADRTDWVDVTAGHSVGEFAAAAVAGVLSPADALRLVGVRGSAMAEAAAHAPTGMSAVVGGVPDEVEAALTAHHLVGANVNGGGQVVAAGRLEDLQALEAEPPARARVIPLAVAGAFHTEHMAPAVDQVRAAADALVPTDPRVRLLSNAAGNTVTSGAEALDGLVAQISSPVRWDKCQDAMLEAGVQAAIELAPGGVLAGLARRSMRGVETVALKSPDDLDAAVDLITRNRRSAPEES</sequence>
<gene>
    <name evidence="6" type="ORF">SAMN04488554_1278</name>
</gene>
<evidence type="ECO:0000313" key="7">
    <source>
        <dbReference type="Proteomes" id="UP000199220"/>
    </source>
</evidence>
<evidence type="ECO:0000256" key="4">
    <source>
        <dbReference type="ARBA" id="ARBA00048462"/>
    </source>
</evidence>
<dbReference type="Pfam" id="PF00698">
    <property type="entry name" value="Acyl_transf_1"/>
    <property type="match status" value="1"/>
</dbReference>
<dbReference type="InterPro" id="IPR016035">
    <property type="entry name" value="Acyl_Trfase/lysoPLipase"/>
</dbReference>
<dbReference type="Proteomes" id="UP000199220">
    <property type="component" value="Unassembled WGS sequence"/>
</dbReference>
<reference evidence="7" key="1">
    <citation type="submission" date="2016-10" db="EMBL/GenBank/DDBJ databases">
        <authorList>
            <person name="Varghese N."/>
            <person name="Submissions S."/>
        </authorList>
    </citation>
    <scope>NUCLEOTIDE SEQUENCE [LARGE SCALE GENOMIC DNA]</scope>
    <source>
        <strain evidence="7">DSM 21368</strain>
    </source>
</reference>
<dbReference type="EC" id="2.3.1.39" evidence="1"/>
<evidence type="ECO:0000256" key="1">
    <source>
        <dbReference type="ARBA" id="ARBA00013258"/>
    </source>
</evidence>
<keyword evidence="2 6" id="KW-0808">Transferase</keyword>
<dbReference type="InterPro" id="IPR001227">
    <property type="entry name" value="Ac_transferase_dom_sf"/>
</dbReference>